<proteinExistence type="predicted"/>
<feature type="domain" description="C2H2-type" evidence="8">
    <location>
        <begin position="124"/>
        <end position="151"/>
    </location>
</feature>
<dbReference type="Pfam" id="PF00096">
    <property type="entry name" value="zf-C2H2"/>
    <property type="match status" value="3"/>
</dbReference>
<dbReference type="Pfam" id="PF13912">
    <property type="entry name" value="zf-C2H2_6"/>
    <property type="match status" value="1"/>
</dbReference>
<keyword evidence="3" id="KW-0677">Repeat</keyword>
<dbReference type="AlphaFoldDB" id="A0A8T0EGE9"/>
<protein>
    <submittedName>
        <fullName evidence="9">Zinc finger protein 510 like protein</fullName>
    </submittedName>
</protein>
<evidence type="ECO:0000256" key="2">
    <source>
        <dbReference type="ARBA" id="ARBA00022723"/>
    </source>
</evidence>
<dbReference type="PROSITE" id="PS00028">
    <property type="entry name" value="ZINC_FINGER_C2H2_1"/>
    <property type="match status" value="4"/>
</dbReference>
<evidence type="ECO:0000256" key="1">
    <source>
        <dbReference type="ARBA" id="ARBA00004123"/>
    </source>
</evidence>
<keyword evidence="2" id="KW-0479">Metal-binding</keyword>
<dbReference type="FunFam" id="3.30.160.60:FF:000145">
    <property type="entry name" value="Zinc finger protein 574"/>
    <property type="match status" value="1"/>
</dbReference>
<organism evidence="9 10">
    <name type="scientific">Argiope bruennichi</name>
    <name type="common">Wasp spider</name>
    <name type="synonym">Aranea bruennichi</name>
    <dbReference type="NCBI Taxonomy" id="94029"/>
    <lineage>
        <taxon>Eukaryota</taxon>
        <taxon>Metazoa</taxon>
        <taxon>Ecdysozoa</taxon>
        <taxon>Arthropoda</taxon>
        <taxon>Chelicerata</taxon>
        <taxon>Arachnida</taxon>
        <taxon>Araneae</taxon>
        <taxon>Araneomorphae</taxon>
        <taxon>Entelegynae</taxon>
        <taxon>Araneoidea</taxon>
        <taxon>Araneidae</taxon>
        <taxon>Argiope</taxon>
    </lineage>
</organism>
<feature type="domain" description="C2H2-type" evidence="8">
    <location>
        <begin position="25"/>
        <end position="53"/>
    </location>
</feature>
<dbReference type="PROSITE" id="PS50157">
    <property type="entry name" value="ZINC_FINGER_C2H2_2"/>
    <property type="match status" value="4"/>
</dbReference>
<evidence type="ECO:0000256" key="6">
    <source>
        <dbReference type="ARBA" id="ARBA00023242"/>
    </source>
</evidence>
<evidence type="ECO:0000256" key="3">
    <source>
        <dbReference type="ARBA" id="ARBA00022737"/>
    </source>
</evidence>
<feature type="domain" description="C2H2-type" evidence="8">
    <location>
        <begin position="97"/>
        <end position="125"/>
    </location>
</feature>
<keyword evidence="4 7" id="KW-0863">Zinc-finger</keyword>
<dbReference type="SMART" id="SM00355">
    <property type="entry name" value="ZnF_C2H2"/>
    <property type="match status" value="6"/>
</dbReference>
<dbReference type="Gene3D" id="3.30.160.60">
    <property type="entry name" value="Classic Zinc Finger"/>
    <property type="match status" value="3"/>
</dbReference>
<evidence type="ECO:0000313" key="9">
    <source>
        <dbReference type="EMBL" id="KAF8770784.1"/>
    </source>
</evidence>
<dbReference type="GO" id="GO:0005634">
    <property type="term" value="C:nucleus"/>
    <property type="evidence" value="ECO:0007669"/>
    <property type="project" value="UniProtKB-SubCell"/>
</dbReference>
<comment type="caution">
    <text evidence="9">The sequence shown here is derived from an EMBL/GenBank/DDBJ whole genome shotgun (WGS) entry which is preliminary data.</text>
</comment>
<dbReference type="InterPro" id="IPR036236">
    <property type="entry name" value="Znf_C2H2_sf"/>
</dbReference>
<dbReference type="GO" id="GO:0008270">
    <property type="term" value="F:zinc ion binding"/>
    <property type="evidence" value="ECO:0007669"/>
    <property type="project" value="UniProtKB-KW"/>
</dbReference>
<evidence type="ECO:0000259" key="8">
    <source>
        <dbReference type="PROSITE" id="PS50157"/>
    </source>
</evidence>
<dbReference type="PANTHER" id="PTHR24379:SF121">
    <property type="entry name" value="C2H2-TYPE DOMAIN-CONTAINING PROTEIN"/>
    <property type="match status" value="1"/>
</dbReference>
<evidence type="ECO:0000313" key="10">
    <source>
        <dbReference type="Proteomes" id="UP000807504"/>
    </source>
</evidence>
<feature type="domain" description="C2H2-type" evidence="8">
    <location>
        <begin position="152"/>
        <end position="179"/>
    </location>
</feature>
<dbReference type="SUPFAM" id="SSF57667">
    <property type="entry name" value="beta-beta-alpha zinc fingers"/>
    <property type="match status" value="4"/>
</dbReference>
<dbReference type="EMBL" id="JABXBU010002228">
    <property type="protein sequence ID" value="KAF8770784.1"/>
    <property type="molecule type" value="Genomic_DNA"/>
</dbReference>
<evidence type="ECO:0000256" key="4">
    <source>
        <dbReference type="ARBA" id="ARBA00022771"/>
    </source>
</evidence>
<gene>
    <name evidence="9" type="ORF">HNY73_018273</name>
</gene>
<dbReference type="PANTHER" id="PTHR24379">
    <property type="entry name" value="KRAB AND ZINC FINGER DOMAIN-CONTAINING"/>
    <property type="match status" value="1"/>
</dbReference>
<keyword evidence="5" id="KW-0862">Zinc</keyword>
<sequence>MGDNIVTLEIDKNALKDASKTNQPLKCPKCTRTFTNVGHLKCHFYRVHSEFRLAACTINMPPSPPPSEICDICKKSFPSKKELDEHECIDDSPPPANKCGECDRIFTKKSSLFRHCKRVHEKSHVCSICDKEFASKSYLSAHYRTHIKEKMFACDICSEAFTLKETLETHRLTHDNEFVCKVCKRQFTRKCYLVRHSVSLRKK</sequence>
<name>A0A8T0EGE9_ARGBR</name>
<reference evidence="9" key="2">
    <citation type="submission" date="2020-06" db="EMBL/GenBank/DDBJ databases">
        <authorList>
            <person name="Sheffer M."/>
        </authorList>
    </citation>
    <scope>NUCLEOTIDE SEQUENCE</scope>
</reference>
<dbReference type="Proteomes" id="UP000807504">
    <property type="component" value="Unassembled WGS sequence"/>
</dbReference>
<evidence type="ECO:0000256" key="7">
    <source>
        <dbReference type="PROSITE-ProRule" id="PRU00042"/>
    </source>
</evidence>
<reference evidence="9" key="1">
    <citation type="journal article" date="2020" name="bioRxiv">
        <title>Chromosome-level reference genome of the European wasp spider Argiope bruennichi: a resource for studies on range expansion and evolutionary adaptation.</title>
        <authorList>
            <person name="Sheffer M.M."/>
            <person name="Hoppe A."/>
            <person name="Krehenwinkel H."/>
            <person name="Uhl G."/>
            <person name="Kuss A.W."/>
            <person name="Jensen L."/>
            <person name="Jensen C."/>
            <person name="Gillespie R.G."/>
            <person name="Hoff K.J."/>
            <person name="Prost S."/>
        </authorList>
    </citation>
    <scope>NUCLEOTIDE SEQUENCE</scope>
</reference>
<dbReference type="InterPro" id="IPR013087">
    <property type="entry name" value="Znf_C2H2_type"/>
</dbReference>
<keyword evidence="10" id="KW-1185">Reference proteome</keyword>
<accession>A0A8T0EGE9</accession>
<comment type="subcellular location">
    <subcellularLocation>
        <location evidence="1">Nucleus</location>
    </subcellularLocation>
</comment>
<evidence type="ECO:0000256" key="5">
    <source>
        <dbReference type="ARBA" id="ARBA00022833"/>
    </source>
</evidence>
<keyword evidence="6" id="KW-0539">Nucleus</keyword>